<keyword evidence="3" id="KW-1185">Reference proteome</keyword>
<keyword evidence="1" id="KW-0812">Transmembrane</keyword>
<evidence type="ECO:0000313" key="2">
    <source>
        <dbReference type="EMBL" id="ETW14657.1"/>
    </source>
</evidence>
<gene>
    <name evidence="2" type="ORF">ATO8_02080</name>
</gene>
<comment type="caution">
    <text evidence="2">The sequence shown here is derived from an EMBL/GenBank/DDBJ whole genome shotgun (WGS) entry which is preliminary data.</text>
</comment>
<protein>
    <recommendedName>
        <fullName evidence="4">5-aminolevulinate synthase</fullName>
    </recommendedName>
</protein>
<dbReference type="EMBL" id="AQQW01000001">
    <property type="protein sequence ID" value="ETW14657.1"/>
    <property type="molecule type" value="Genomic_DNA"/>
</dbReference>
<sequence length="109" mass="11080">MQIALSPAHAVLLTLTVAVGYAVATIGMKLVSDHVAGPGAAVLAVGLVAVVVGEIVLMRTTPLSVLYVTIIGVETVLVLAYAIWIGEGFSMRQAMGGLMVLAGLAIVSH</sequence>
<dbReference type="AlphaFoldDB" id="W4HPG1"/>
<proteinExistence type="predicted"/>
<dbReference type="eggNOG" id="ENOG50330HU">
    <property type="taxonomic scope" value="Bacteria"/>
</dbReference>
<feature type="transmembrane region" description="Helical" evidence="1">
    <location>
        <begin position="64"/>
        <end position="84"/>
    </location>
</feature>
<dbReference type="RefSeq" id="WP_043841585.1">
    <property type="nucleotide sequence ID" value="NZ_AQQW01000001.1"/>
</dbReference>
<keyword evidence="1" id="KW-1133">Transmembrane helix</keyword>
<organism evidence="2 3">
    <name type="scientific">Roseivivax marinus</name>
    <dbReference type="NCBI Taxonomy" id="1379903"/>
    <lineage>
        <taxon>Bacteria</taxon>
        <taxon>Pseudomonadati</taxon>
        <taxon>Pseudomonadota</taxon>
        <taxon>Alphaproteobacteria</taxon>
        <taxon>Rhodobacterales</taxon>
        <taxon>Roseobacteraceae</taxon>
        <taxon>Roseivivax</taxon>
    </lineage>
</organism>
<evidence type="ECO:0000256" key="1">
    <source>
        <dbReference type="SAM" id="Phobius"/>
    </source>
</evidence>
<keyword evidence="1" id="KW-0472">Membrane</keyword>
<feature type="transmembrane region" description="Helical" evidence="1">
    <location>
        <begin position="90"/>
        <end position="107"/>
    </location>
</feature>
<reference evidence="2 3" key="1">
    <citation type="journal article" date="2014" name="Antonie Van Leeuwenhoek">
        <title>Roseivivax atlanticus sp. nov., isolated from surface seawater of the Atlantic Ocean.</title>
        <authorList>
            <person name="Li G."/>
            <person name="Lai Q."/>
            <person name="Liu X."/>
            <person name="Sun F."/>
            <person name="Shao Z."/>
        </authorList>
    </citation>
    <scope>NUCLEOTIDE SEQUENCE [LARGE SCALE GENOMIC DNA]</scope>
    <source>
        <strain evidence="2 3">22II-s10s</strain>
    </source>
</reference>
<evidence type="ECO:0000313" key="3">
    <source>
        <dbReference type="Proteomes" id="UP000019063"/>
    </source>
</evidence>
<evidence type="ECO:0008006" key="4">
    <source>
        <dbReference type="Google" id="ProtNLM"/>
    </source>
</evidence>
<accession>W4HPG1</accession>
<name>W4HPG1_9RHOB</name>
<feature type="transmembrane region" description="Helical" evidence="1">
    <location>
        <begin position="36"/>
        <end position="57"/>
    </location>
</feature>
<dbReference type="Proteomes" id="UP000019063">
    <property type="component" value="Unassembled WGS sequence"/>
</dbReference>